<dbReference type="Gene3D" id="1.10.3810.10">
    <property type="entry name" value="Biosynthetic peptidoglycan transglycosylase-like"/>
    <property type="match status" value="1"/>
</dbReference>
<dbReference type="FunFam" id="1.10.3810.10:FF:000001">
    <property type="entry name" value="Penicillin-binding protein 1A"/>
    <property type="match status" value="1"/>
</dbReference>
<dbReference type="InterPro" id="IPR001460">
    <property type="entry name" value="PCN-bd_Tpept"/>
</dbReference>
<dbReference type="GO" id="GO:0008360">
    <property type="term" value="P:regulation of cell shape"/>
    <property type="evidence" value="ECO:0007669"/>
    <property type="project" value="UniProtKB-KW"/>
</dbReference>
<dbReference type="GO" id="GO:0071555">
    <property type="term" value="P:cell wall organization"/>
    <property type="evidence" value="ECO:0007669"/>
    <property type="project" value="UniProtKB-KW"/>
</dbReference>
<dbReference type="Pfam" id="PF00912">
    <property type="entry name" value="Transgly"/>
    <property type="match status" value="1"/>
</dbReference>
<evidence type="ECO:0000256" key="15">
    <source>
        <dbReference type="ARBA" id="ARBA00034000"/>
    </source>
</evidence>
<name>A0A521CLV9_9BACL</name>
<keyword evidence="22" id="KW-1185">Reference proteome</keyword>
<keyword evidence="8" id="KW-0808">Transferase</keyword>
<dbReference type="InterPro" id="IPR036950">
    <property type="entry name" value="PBP_transglycosylase"/>
</dbReference>
<evidence type="ECO:0000259" key="19">
    <source>
        <dbReference type="Pfam" id="PF00905"/>
    </source>
</evidence>
<keyword evidence="18" id="KW-0812">Transmembrane</keyword>
<keyword evidence="5" id="KW-0121">Carboxypeptidase</keyword>
<comment type="catalytic activity">
    <reaction evidence="16">
        <text>[GlcNAc-(1-&gt;4)-Mur2Ac(oyl-L-Ala-gamma-D-Glu-L-Lys-D-Ala-D-Ala)](n)-di-trans,octa-cis-undecaprenyl diphosphate + beta-D-GlcNAc-(1-&gt;4)-Mur2Ac(oyl-L-Ala-gamma-D-Glu-L-Lys-D-Ala-D-Ala)-di-trans,octa-cis-undecaprenyl diphosphate = [GlcNAc-(1-&gt;4)-Mur2Ac(oyl-L-Ala-gamma-D-Glu-L-Lys-D-Ala-D-Ala)](n+1)-di-trans,octa-cis-undecaprenyl diphosphate + di-trans,octa-cis-undecaprenyl diphosphate + H(+)</text>
        <dbReference type="Rhea" id="RHEA:23708"/>
        <dbReference type="Rhea" id="RHEA-COMP:9602"/>
        <dbReference type="Rhea" id="RHEA-COMP:9603"/>
        <dbReference type="ChEBI" id="CHEBI:15378"/>
        <dbReference type="ChEBI" id="CHEBI:58405"/>
        <dbReference type="ChEBI" id="CHEBI:60033"/>
        <dbReference type="ChEBI" id="CHEBI:78435"/>
        <dbReference type="EC" id="2.4.99.28"/>
    </reaction>
</comment>
<dbReference type="RefSeq" id="WP_142505150.1">
    <property type="nucleotide sequence ID" value="NZ_FXTI01000004.1"/>
</dbReference>
<sequence>MKRKYPSDSNRKPTRPYLKWFRRIFMTGVFLLTFLIICTFAGTGLLVGYMASIMKEEPTQTKATIQQQMNSWTQTSYAYDQDQSLIGAMRTDADRKWVKKEEVSPKLIDALIATEDHEFYQHQGISVRGILRAAYQNITKGTVASGGSTITQQLVKNVILENRKKALERKIKEVGIALRLERLFNKDEILTFYLNSLFFGKGSHQRNLLGVQAASQGIFAVDAKDLNLAQAAYLAGMIQRPAAFHPFKEQTFEAGQKRMKTVLSRMRKTGKITAKAEAEALHFDLKSSLAKKKKRNVYSRHPFLMSAVEERAAIALMKADGLDGKRLSQQGLYRTTLEQYRKRILTGGYRIHTTLDSRLYQAINQAAQDEHLYASPITYTVQSGNRKKTIHHALEEVGVTLIDVRTGGILAFVGGRDFGQAQINHALNSRRQPGSTIKPLLDYGPALDQHYITPGSILVDEPLTANGSDNKTYKNHNNRYQGPVTAREALKWSLNIPAIKLLRTIGIHQGFSYLKELDFPLDPKDGEASAIGGFTRGFTVEEITSGYAMLANKGVYHPPHLIDWIEDPQGNVVYKHPSQSKRILSVQASWLVTDMLQDVMKRGTGRWVKSQTPGTPLAGKTGTTQKGYDVWFIGYTPRMALGVWVGYDQNHPLPNNRRAKRVWSRVFRSAIQTRPDLAPKEVDFARPEGLEEQEICKITGQIATDACRSAKSTVMEVFPVNQIPDEICLLHGEERVVTFQGKEYLADPRTPKDLTEKKIGLRIPEEEKERYQHYKGTTLPMEWDPRTSMGTPTSPKVFAISEPNAVRLVWNHTGDYSVVGYRIYRDGKHVASIQLQERMSYSGPAGNYTIRAVDIAGVESEDGIPSILNTPKRSP</sequence>
<evidence type="ECO:0000256" key="1">
    <source>
        <dbReference type="ARBA" id="ARBA00004236"/>
    </source>
</evidence>
<comment type="subcellular location">
    <subcellularLocation>
        <location evidence="1">Cell membrane</location>
    </subcellularLocation>
</comment>
<dbReference type="InterPro" id="IPR023346">
    <property type="entry name" value="Lysozyme-like_dom_sf"/>
</dbReference>
<keyword evidence="13" id="KW-0511">Multifunctional enzyme</keyword>
<dbReference type="GO" id="GO:0009002">
    <property type="term" value="F:serine-type D-Ala-D-Ala carboxypeptidase activity"/>
    <property type="evidence" value="ECO:0007669"/>
    <property type="project" value="UniProtKB-EC"/>
</dbReference>
<dbReference type="AlphaFoldDB" id="A0A521CLV9"/>
<comment type="similarity">
    <text evidence="3">In the N-terminal section; belongs to the glycosyltransferase 51 family.</text>
</comment>
<evidence type="ECO:0000256" key="6">
    <source>
        <dbReference type="ARBA" id="ARBA00022670"/>
    </source>
</evidence>
<keyword evidence="10" id="KW-0133">Cell shape</keyword>
<dbReference type="InterPro" id="IPR001264">
    <property type="entry name" value="Glyco_trans_51"/>
</dbReference>
<keyword evidence="17" id="KW-0175">Coiled coil</keyword>
<evidence type="ECO:0000256" key="12">
    <source>
        <dbReference type="ARBA" id="ARBA00023136"/>
    </source>
</evidence>
<dbReference type="SUPFAM" id="SSF56601">
    <property type="entry name" value="beta-lactamase/transpeptidase-like"/>
    <property type="match status" value="1"/>
</dbReference>
<evidence type="ECO:0000256" key="14">
    <source>
        <dbReference type="ARBA" id="ARBA00023316"/>
    </source>
</evidence>
<evidence type="ECO:0000259" key="20">
    <source>
        <dbReference type="Pfam" id="PF00912"/>
    </source>
</evidence>
<comment type="catalytic activity">
    <reaction evidence="15">
        <text>Preferential cleavage: (Ac)2-L-Lys-D-Ala-|-D-Ala. Also transpeptidation of peptidyl-alanyl moieties that are N-acyl substituents of D-alanine.</text>
        <dbReference type="EC" id="3.4.16.4"/>
    </reaction>
</comment>
<dbReference type="PANTHER" id="PTHR32282">
    <property type="entry name" value="BINDING PROTEIN TRANSPEPTIDASE, PUTATIVE-RELATED"/>
    <property type="match status" value="1"/>
</dbReference>
<protein>
    <submittedName>
        <fullName evidence="21">Penicillin-binding protein</fullName>
    </submittedName>
</protein>
<evidence type="ECO:0000256" key="3">
    <source>
        <dbReference type="ARBA" id="ARBA00007739"/>
    </source>
</evidence>
<evidence type="ECO:0000256" key="5">
    <source>
        <dbReference type="ARBA" id="ARBA00022645"/>
    </source>
</evidence>
<dbReference type="InterPro" id="IPR012338">
    <property type="entry name" value="Beta-lactam/transpept-like"/>
</dbReference>
<keyword evidence="9" id="KW-0378">Hydrolase</keyword>
<proteinExistence type="inferred from homology"/>
<evidence type="ECO:0000256" key="13">
    <source>
        <dbReference type="ARBA" id="ARBA00023268"/>
    </source>
</evidence>
<keyword evidence="4" id="KW-1003">Cell membrane</keyword>
<dbReference type="GO" id="GO:0008955">
    <property type="term" value="F:peptidoglycan glycosyltransferase activity"/>
    <property type="evidence" value="ECO:0007669"/>
    <property type="project" value="UniProtKB-EC"/>
</dbReference>
<dbReference type="InterPro" id="IPR013783">
    <property type="entry name" value="Ig-like_fold"/>
</dbReference>
<keyword evidence="6" id="KW-0645">Protease</keyword>
<dbReference type="SUPFAM" id="SSF53955">
    <property type="entry name" value="Lysozyme-like"/>
    <property type="match status" value="1"/>
</dbReference>
<dbReference type="Proteomes" id="UP000315636">
    <property type="component" value="Unassembled WGS sequence"/>
</dbReference>
<keyword evidence="7" id="KW-0328">Glycosyltransferase</keyword>
<evidence type="ECO:0000313" key="21">
    <source>
        <dbReference type="EMBL" id="SMO60414.1"/>
    </source>
</evidence>
<evidence type="ECO:0000256" key="8">
    <source>
        <dbReference type="ARBA" id="ARBA00022679"/>
    </source>
</evidence>
<dbReference type="EMBL" id="FXTI01000004">
    <property type="protein sequence ID" value="SMO60414.1"/>
    <property type="molecule type" value="Genomic_DNA"/>
</dbReference>
<feature type="domain" description="Penicillin-binding protein transpeptidase" evidence="19">
    <location>
        <begin position="398"/>
        <end position="638"/>
    </location>
</feature>
<evidence type="ECO:0000256" key="11">
    <source>
        <dbReference type="ARBA" id="ARBA00022984"/>
    </source>
</evidence>
<dbReference type="GO" id="GO:0030288">
    <property type="term" value="C:outer membrane-bounded periplasmic space"/>
    <property type="evidence" value="ECO:0007669"/>
    <property type="project" value="TreeGrafter"/>
</dbReference>
<accession>A0A521CLV9</accession>
<evidence type="ECO:0000256" key="18">
    <source>
        <dbReference type="SAM" id="Phobius"/>
    </source>
</evidence>
<dbReference type="GO" id="GO:0009252">
    <property type="term" value="P:peptidoglycan biosynthetic process"/>
    <property type="evidence" value="ECO:0007669"/>
    <property type="project" value="UniProtKB-KW"/>
</dbReference>
<organism evidence="21 22">
    <name type="scientific">Melghirimyces algeriensis</name>
    <dbReference type="NCBI Taxonomy" id="910412"/>
    <lineage>
        <taxon>Bacteria</taxon>
        <taxon>Bacillati</taxon>
        <taxon>Bacillota</taxon>
        <taxon>Bacilli</taxon>
        <taxon>Bacillales</taxon>
        <taxon>Thermoactinomycetaceae</taxon>
        <taxon>Melghirimyces</taxon>
    </lineage>
</organism>
<dbReference type="PANTHER" id="PTHR32282:SF11">
    <property type="entry name" value="PENICILLIN-BINDING PROTEIN 1B"/>
    <property type="match status" value="1"/>
</dbReference>
<keyword evidence="12 18" id="KW-0472">Membrane</keyword>
<dbReference type="GO" id="GO:0005886">
    <property type="term" value="C:plasma membrane"/>
    <property type="evidence" value="ECO:0007669"/>
    <property type="project" value="UniProtKB-SubCell"/>
</dbReference>
<evidence type="ECO:0000313" key="22">
    <source>
        <dbReference type="Proteomes" id="UP000315636"/>
    </source>
</evidence>
<dbReference type="InterPro" id="IPR050396">
    <property type="entry name" value="Glycosyltr_51/Transpeptidase"/>
</dbReference>
<feature type="transmembrane region" description="Helical" evidence="18">
    <location>
        <begin position="20"/>
        <end position="51"/>
    </location>
</feature>
<evidence type="ECO:0000256" key="4">
    <source>
        <dbReference type="ARBA" id="ARBA00022475"/>
    </source>
</evidence>
<dbReference type="Gene3D" id="3.40.710.10">
    <property type="entry name" value="DD-peptidase/beta-lactamase superfamily"/>
    <property type="match status" value="1"/>
</dbReference>
<evidence type="ECO:0000256" key="9">
    <source>
        <dbReference type="ARBA" id="ARBA00022801"/>
    </source>
</evidence>
<feature type="domain" description="Glycosyl transferase family 51" evidence="20">
    <location>
        <begin position="84"/>
        <end position="266"/>
    </location>
</feature>
<keyword evidence="14" id="KW-0961">Cell wall biogenesis/degradation</keyword>
<evidence type="ECO:0000256" key="7">
    <source>
        <dbReference type="ARBA" id="ARBA00022676"/>
    </source>
</evidence>
<comment type="similarity">
    <text evidence="2">In the C-terminal section; belongs to the transpeptidase family.</text>
</comment>
<dbReference type="Gene3D" id="2.60.40.10">
    <property type="entry name" value="Immunoglobulins"/>
    <property type="match status" value="1"/>
</dbReference>
<keyword evidence="11" id="KW-0573">Peptidoglycan synthesis</keyword>
<dbReference type="GO" id="GO:0008658">
    <property type="term" value="F:penicillin binding"/>
    <property type="evidence" value="ECO:0007669"/>
    <property type="project" value="InterPro"/>
</dbReference>
<dbReference type="OrthoDB" id="9766909at2"/>
<dbReference type="Pfam" id="PF00905">
    <property type="entry name" value="Transpeptidase"/>
    <property type="match status" value="1"/>
</dbReference>
<gene>
    <name evidence="21" type="ORF">SAMN06264849_10468</name>
</gene>
<feature type="coiled-coil region" evidence="17">
    <location>
        <begin position="150"/>
        <end position="177"/>
    </location>
</feature>
<evidence type="ECO:0000256" key="2">
    <source>
        <dbReference type="ARBA" id="ARBA00007090"/>
    </source>
</evidence>
<dbReference type="GO" id="GO:0006508">
    <property type="term" value="P:proteolysis"/>
    <property type="evidence" value="ECO:0007669"/>
    <property type="project" value="UniProtKB-KW"/>
</dbReference>
<evidence type="ECO:0000256" key="17">
    <source>
        <dbReference type="SAM" id="Coils"/>
    </source>
</evidence>
<evidence type="ECO:0000256" key="16">
    <source>
        <dbReference type="ARBA" id="ARBA00049902"/>
    </source>
</evidence>
<evidence type="ECO:0000256" key="10">
    <source>
        <dbReference type="ARBA" id="ARBA00022960"/>
    </source>
</evidence>
<keyword evidence="18" id="KW-1133">Transmembrane helix</keyword>
<reference evidence="21 22" key="1">
    <citation type="submission" date="2017-05" db="EMBL/GenBank/DDBJ databases">
        <authorList>
            <person name="Varghese N."/>
            <person name="Submissions S."/>
        </authorList>
    </citation>
    <scope>NUCLEOTIDE SEQUENCE [LARGE SCALE GENOMIC DNA]</scope>
    <source>
        <strain evidence="21 22">DSM 45474</strain>
    </source>
</reference>